<organism evidence="2 3">
    <name type="scientific">Chitinophaga lutea</name>
    <dbReference type="NCBI Taxonomy" id="2488634"/>
    <lineage>
        <taxon>Bacteria</taxon>
        <taxon>Pseudomonadati</taxon>
        <taxon>Bacteroidota</taxon>
        <taxon>Chitinophagia</taxon>
        <taxon>Chitinophagales</taxon>
        <taxon>Chitinophagaceae</taxon>
        <taxon>Chitinophaga</taxon>
    </lineage>
</organism>
<reference evidence="2 3" key="1">
    <citation type="submission" date="2018-11" db="EMBL/GenBank/DDBJ databases">
        <title>Chitinophaga lutea sp.nov., isolate from arsenic contaminated soil.</title>
        <authorList>
            <person name="Zong Y."/>
        </authorList>
    </citation>
    <scope>NUCLEOTIDE SEQUENCE [LARGE SCALE GENOMIC DNA]</scope>
    <source>
        <strain evidence="2 3">ZY74</strain>
    </source>
</reference>
<comment type="caution">
    <text evidence="2">The sequence shown here is derived from an EMBL/GenBank/DDBJ whole genome shotgun (WGS) entry which is preliminary data.</text>
</comment>
<dbReference type="OrthoDB" id="1094445at2"/>
<keyword evidence="3" id="KW-1185">Reference proteome</keyword>
<gene>
    <name evidence="2" type="ORF">EGT74_21315</name>
</gene>
<accession>A0A3N4PWP1</accession>
<evidence type="ECO:0000313" key="2">
    <source>
        <dbReference type="EMBL" id="RPE09531.1"/>
    </source>
</evidence>
<protein>
    <submittedName>
        <fullName evidence="2">DUF5018 domain-containing protein</fullName>
    </submittedName>
</protein>
<sequence>MKRNSFIIVSLAAGAMLASCRKADEIKRNPQNLLADIFATNEGNGGKRLFNPRISNDTVYFDIPYYFPEDSDDETDLSRIILRGSIPSDAKITPALGGFTDLRQPFRFTVLAGTGEKKDYVVMGKKVGNTTIESIKVTFRDADGATQEIDGVVQETGEVLFYVMPGTVMNDAKISYVINKHTAASIPQDGPVNMAQPAPFVLTGKDGVAKTYTLKTAEPVKLAYGFGINRKLWSKSATELNFSANNEICLAVSGDYLVITRRTNPSKYSVYNRFTGAYVREMVNPLGSQLSFQMIGDDAGNLLGASWAPKNAKFILHKYKNPMDAAPVKLIEWTNNNPAAIPGDGGVGRRVNIYGNLDGNAVIMAPAGVSNIIYKWRVSNGAVVSQVPEVINFPSLANGAANFGFYAEAQPVSAEPNANYWINYQFDIALINGTSHQRIAAFANDPAISGIFHMPTAVVNFNNANYLAILKYVETYSLNKVHLSVFDVTNPSKIGTPFADPSFKNFNVFNSEQLTAPDNGNGTGDVAVGFSDNNQRMQIYYLLTNGGVRAHEFTVYAP</sequence>
<dbReference type="RefSeq" id="WP_123848525.1">
    <property type="nucleotide sequence ID" value="NZ_RPDH01000002.1"/>
</dbReference>
<evidence type="ECO:0000313" key="3">
    <source>
        <dbReference type="Proteomes" id="UP000278351"/>
    </source>
</evidence>
<dbReference type="PROSITE" id="PS51257">
    <property type="entry name" value="PROKAR_LIPOPROTEIN"/>
    <property type="match status" value="1"/>
</dbReference>
<dbReference type="Proteomes" id="UP000278351">
    <property type="component" value="Unassembled WGS sequence"/>
</dbReference>
<proteinExistence type="predicted"/>
<evidence type="ECO:0000259" key="1">
    <source>
        <dbReference type="Pfam" id="PF16410"/>
    </source>
</evidence>
<name>A0A3N4PWP1_9BACT</name>
<dbReference type="AlphaFoldDB" id="A0A3N4PWP1"/>
<dbReference type="EMBL" id="RPDH01000002">
    <property type="protein sequence ID" value="RPE09531.1"/>
    <property type="molecule type" value="Genomic_DNA"/>
</dbReference>
<feature type="domain" description="DUF5018" evidence="1">
    <location>
        <begin position="54"/>
        <end position="356"/>
    </location>
</feature>
<dbReference type="Pfam" id="PF16410">
    <property type="entry name" value="DUF5018"/>
    <property type="match status" value="1"/>
</dbReference>
<dbReference type="InterPro" id="IPR032186">
    <property type="entry name" value="DUF5018"/>
</dbReference>